<evidence type="ECO:0000256" key="1">
    <source>
        <dbReference type="SAM" id="MobiDB-lite"/>
    </source>
</evidence>
<proteinExistence type="predicted"/>
<comment type="caution">
    <text evidence="2">The sequence shown here is derived from an EMBL/GenBank/DDBJ whole genome shotgun (WGS) entry which is preliminary data.</text>
</comment>
<dbReference type="Proteomes" id="UP001595844">
    <property type="component" value="Unassembled WGS sequence"/>
</dbReference>
<dbReference type="EMBL" id="JBHSDL010000007">
    <property type="protein sequence ID" value="MFC4374099.1"/>
    <property type="molecule type" value="Genomic_DNA"/>
</dbReference>
<protein>
    <submittedName>
        <fullName evidence="2">Uncharacterized protein</fullName>
    </submittedName>
</protein>
<organism evidence="2 3">
    <name type="scientific">Nocardia halotolerans</name>
    <dbReference type="NCBI Taxonomy" id="1755878"/>
    <lineage>
        <taxon>Bacteria</taxon>
        <taxon>Bacillati</taxon>
        <taxon>Actinomycetota</taxon>
        <taxon>Actinomycetes</taxon>
        <taxon>Mycobacteriales</taxon>
        <taxon>Nocardiaceae</taxon>
        <taxon>Nocardia</taxon>
    </lineage>
</organism>
<reference evidence="3" key="1">
    <citation type="journal article" date="2019" name="Int. J. Syst. Evol. Microbiol.">
        <title>The Global Catalogue of Microorganisms (GCM) 10K type strain sequencing project: providing services to taxonomists for standard genome sequencing and annotation.</title>
        <authorList>
            <consortium name="The Broad Institute Genomics Platform"/>
            <consortium name="The Broad Institute Genome Sequencing Center for Infectious Disease"/>
            <person name="Wu L."/>
            <person name="Ma J."/>
        </authorList>
    </citation>
    <scope>NUCLEOTIDE SEQUENCE [LARGE SCALE GENOMIC DNA]</scope>
    <source>
        <strain evidence="3">IBRC-M 10490</strain>
    </source>
</reference>
<evidence type="ECO:0000313" key="3">
    <source>
        <dbReference type="Proteomes" id="UP001595844"/>
    </source>
</evidence>
<name>A0ABV8VDK6_9NOCA</name>
<gene>
    <name evidence="2" type="ORF">ACFO5K_08265</name>
</gene>
<sequence>MSELVRIPVNSNPEWTTIQVPRQARPVGARRTALGGEISSSADAYNTYWEVPSNALAGEETYLVRRGILPDPAPGSPDEPPHDALSESGLPGATTLFADDSEFFWVYRDLFQYGSGYPPNQA</sequence>
<evidence type="ECO:0000313" key="2">
    <source>
        <dbReference type="EMBL" id="MFC4374099.1"/>
    </source>
</evidence>
<keyword evidence="3" id="KW-1185">Reference proteome</keyword>
<accession>A0ABV8VDK6</accession>
<dbReference type="RefSeq" id="WP_378558321.1">
    <property type="nucleotide sequence ID" value="NZ_JBHSDL010000007.1"/>
</dbReference>
<feature type="region of interest" description="Disordered" evidence="1">
    <location>
        <begin position="68"/>
        <end position="92"/>
    </location>
</feature>